<reference evidence="3 4" key="1">
    <citation type="submission" date="2023-10" db="EMBL/GenBank/DDBJ databases">
        <title>Genomes of two closely related lineages of the louse Polyplax serrata with different host specificities.</title>
        <authorList>
            <person name="Martinu J."/>
            <person name="Tarabai H."/>
            <person name="Stefka J."/>
            <person name="Hypsa V."/>
        </authorList>
    </citation>
    <scope>NUCLEOTIDE SEQUENCE [LARGE SCALE GENOMIC DNA]</scope>
    <source>
        <strain evidence="3">HR10_N</strain>
    </source>
</reference>
<dbReference type="InterPro" id="IPR011990">
    <property type="entry name" value="TPR-like_helical_dom_sf"/>
</dbReference>
<comment type="caution">
    <text evidence="3">The sequence shown here is derived from an EMBL/GenBank/DDBJ whole genome shotgun (WGS) entry which is preliminary data.</text>
</comment>
<dbReference type="PANTHER" id="PTHR21581:SF6">
    <property type="entry name" value="TRAFFICKING PROTEIN PARTICLE COMPLEX SUBUNIT 12"/>
    <property type="match status" value="1"/>
</dbReference>
<feature type="repeat" description="TPR" evidence="1">
    <location>
        <begin position="441"/>
        <end position="474"/>
    </location>
</feature>
<dbReference type="Gene3D" id="1.25.40.10">
    <property type="entry name" value="Tetratricopeptide repeat domain"/>
    <property type="match status" value="1"/>
</dbReference>
<dbReference type="GO" id="GO:0005794">
    <property type="term" value="C:Golgi apparatus"/>
    <property type="evidence" value="ECO:0007669"/>
    <property type="project" value="TreeGrafter"/>
</dbReference>
<keyword evidence="1" id="KW-0802">TPR repeat</keyword>
<accession>A0AAN8SAI0</accession>
<evidence type="ECO:0000256" key="2">
    <source>
        <dbReference type="SAM" id="MobiDB-lite"/>
    </source>
</evidence>
<evidence type="ECO:0008006" key="5">
    <source>
        <dbReference type="Google" id="ProtNLM"/>
    </source>
</evidence>
<dbReference type="PANTHER" id="PTHR21581">
    <property type="entry name" value="D-ALANYL-D-ALANINE CARBOXYPEPTIDASE"/>
    <property type="match status" value="1"/>
</dbReference>
<feature type="compositionally biased region" description="Polar residues" evidence="2">
    <location>
        <begin position="32"/>
        <end position="44"/>
    </location>
</feature>
<feature type="region of interest" description="Disordered" evidence="2">
    <location>
        <begin position="30"/>
        <end position="54"/>
    </location>
</feature>
<dbReference type="SUPFAM" id="SSF48452">
    <property type="entry name" value="TPR-like"/>
    <property type="match status" value="1"/>
</dbReference>
<gene>
    <name evidence="3" type="ORF">RUM43_004072</name>
</gene>
<evidence type="ECO:0000256" key="1">
    <source>
        <dbReference type="PROSITE-ProRule" id="PRU00339"/>
    </source>
</evidence>
<dbReference type="EMBL" id="JAWJWE010000002">
    <property type="protein sequence ID" value="KAK6642570.1"/>
    <property type="molecule type" value="Genomic_DNA"/>
</dbReference>
<dbReference type="AlphaFoldDB" id="A0AAN8SAI0"/>
<evidence type="ECO:0000313" key="3">
    <source>
        <dbReference type="EMBL" id="KAK6642570.1"/>
    </source>
</evidence>
<proteinExistence type="predicted"/>
<dbReference type="SMART" id="SM00028">
    <property type="entry name" value="TPR"/>
    <property type="match status" value="2"/>
</dbReference>
<evidence type="ECO:0000313" key="4">
    <source>
        <dbReference type="Proteomes" id="UP001372834"/>
    </source>
</evidence>
<dbReference type="PROSITE" id="PS50005">
    <property type="entry name" value="TPR"/>
    <property type="match status" value="1"/>
</dbReference>
<dbReference type="GO" id="GO:0030008">
    <property type="term" value="C:TRAPP complex"/>
    <property type="evidence" value="ECO:0007669"/>
    <property type="project" value="TreeGrafter"/>
</dbReference>
<dbReference type="Proteomes" id="UP001372834">
    <property type="component" value="Unassembled WGS sequence"/>
</dbReference>
<name>A0AAN8SAI0_POLSC</name>
<organism evidence="3 4">
    <name type="scientific">Polyplax serrata</name>
    <name type="common">Common mouse louse</name>
    <dbReference type="NCBI Taxonomy" id="468196"/>
    <lineage>
        <taxon>Eukaryota</taxon>
        <taxon>Metazoa</taxon>
        <taxon>Ecdysozoa</taxon>
        <taxon>Arthropoda</taxon>
        <taxon>Hexapoda</taxon>
        <taxon>Insecta</taxon>
        <taxon>Pterygota</taxon>
        <taxon>Neoptera</taxon>
        <taxon>Paraneoptera</taxon>
        <taxon>Psocodea</taxon>
        <taxon>Troctomorpha</taxon>
        <taxon>Phthiraptera</taxon>
        <taxon>Anoplura</taxon>
        <taxon>Polyplacidae</taxon>
        <taxon>Polyplax</taxon>
    </lineage>
</organism>
<dbReference type="InterPro" id="IPR019734">
    <property type="entry name" value="TPR_rpt"/>
</dbReference>
<protein>
    <recommendedName>
        <fullName evidence="5">Trafficking protein particle complex subunit 12</fullName>
    </recommendedName>
</protein>
<sequence length="557" mass="62695">MSENIDITKYFSENKNGKVEEFFDQIKDMSESNDSLSSLEAKSQSGREEETAVTEDEPVVCKLFQKIEPKKTRDNDSTNFFDVISDTAGSNISAFGPPSKLISTEGILDALPNFEESVPSTGNITEYERSRDAWIPPDQTRRQLIEMVTSPPGSYVPKKEYLTMPGVILEEDLKDPVYEAVQHYLGPGEAARRKVLTSSEVTQDDRGIRELIQAGCYSAAVNLTKTLLTIYGQGAGRAGHPSKHTVHSIQLWFTRLALLIKLRSFRVAHVEAEPFGDLDKPDMFFQFYPELYGGRTGSMVPFSLRLLVAQLPAYVEKHQLALTKLYSLLANIRKMLSNLEKELLEDGGPCVLSESVRKESIKFWTQRETRVLHYVVNTALMYKDFSIAIEVMQTLIEKEEDQNKVRALQSALGRILLQLGDLTFAEKLFSTAQLGLDTIGPRDYIDSGLLLLTQSNFQEAYHMFEKAYKLQPQSITAINNMSVCLLYLGRLKDSVLLLEEALQRYPTLAVHESLILNLCTLYELQSSVCSQPKMKLLSLVSQYKGDGMNVGCIKLQM</sequence>